<dbReference type="PANTHER" id="PTHR43403:SF1">
    <property type="entry name" value="NAD-SPECIFIC GLUTAMATE DEHYDROGENASE"/>
    <property type="match status" value="1"/>
</dbReference>
<dbReference type="Pfam" id="PF05088">
    <property type="entry name" value="Bac_GDH_CD"/>
    <property type="match status" value="1"/>
</dbReference>
<dbReference type="Pfam" id="PF21078">
    <property type="entry name" value="GDH_HM3"/>
    <property type="match status" value="1"/>
</dbReference>
<dbReference type="InterPro" id="IPR024727">
    <property type="entry name" value="NAD_Glu_DH_N_ACT1"/>
</dbReference>
<evidence type="ECO:0000313" key="8">
    <source>
        <dbReference type="Proteomes" id="UP000243807"/>
    </source>
</evidence>
<dbReference type="InterPro" id="IPR049058">
    <property type="entry name" value="NAD_Glu_DH_HM2"/>
</dbReference>
<dbReference type="GO" id="GO:0006538">
    <property type="term" value="P:L-glutamate catabolic process"/>
    <property type="evidence" value="ECO:0007669"/>
    <property type="project" value="InterPro"/>
</dbReference>
<dbReference type="Pfam" id="PF21079">
    <property type="entry name" value="GDH_HM2"/>
    <property type="match status" value="1"/>
</dbReference>
<gene>
    <name evidence="7" type="ORF">BW247_11720</name>
</gene>
<dbReference type="Pfam" id="PF21076">
    <property type="entry name" value="GDH_ACT2"/>
    <property type="match status" value="1"/>
</dbReference>
<dbReference type="SUPFAM" id="SSF51735">
    <property type="entry name" value="NAD(P)-binding Rossmann-fold domains"/>
    <property type="match status" value="1"/>
</dbReference>
<dbReference type="Pfam" id="PF21075">
    <property type="entry name" value="GDH_ACT1"/>
    <property type="match status" value="1"/>
</dbReference>
<evidence type="ECO:0000259" key="4">
    <source>
        <dbReference type="Pfam" id="PF21075"/>
    </source>
</evidence>
<protein>
    <submittedName>
        <fullName evidence="7">NAD-glutamate dehydrogenase</fullName>
    </submittedName>
</protein>
<dbReference type="InterPro" id="IPR049056">
    <property type="entry name" value="NAD_Glu_DH_HM3"/>
</dbReference>
<dbReference type="InterPro" id="IPR049059">
    <property type="entry name" value="NAD_Glu_DH_HM1"/>
</dbReference>
<dbReference type="OrthoDB" id="9758052at2"/>
<keyword evidence="8" id="KW-1185">Reference proteome</keyword>
<dbReference type="InterPro" id="IPR007780">
    <property type="entry name" value="NAD_Glu_DH_bac"/>
</dbReference>
<dbReference type="EMBL" id="CP019434">
    <property type="protein sequence ID" value="APZ43674.1"/>
    <property type="molecule type" value="Genomic_DNA"/>
</dbReference>
<dbReference type="InterPro" id="IPR049062">
    <property type="entry name" value="NAD_Glu_DH_ACT2"/>
</dbReference>
<dbReference type="InterPro" id="IPR049064">
    <property type="entry name" value="NAD_Glu_DH_ACT3"/>
</dbReference>
<keyword evidence="1" id="KW-0560">Oxidoreductase</keyword>
<dbReference type="Pfam" id="PF21074">
    <property type="entry name" value="GDH_C"/>
    <property type="match status" value="1"/>
</dbReference>
<sequence length="1589" mass="179611">MRDEIDREQEMLLQQIEQSACEDSSHGNTEQLARFVRAYYQVEPIDSLRTRGVDELAAVARAQFQFIRQRLPGQALIRVRPPSWRSAAGLAVLESCIENKPYLVDSVLMRLRDAGAAIDWAAHPVIALSRTATGELTGIGSGVSESVIHIEFEPLRTAREYAELEQALRATLQELTDIVDDYPAMRKQLRVELKALETVPSQGDPEEWAEAREFLAWLDRNHFSFFGAVRDRPKAGSDPRTALGLLRAEHRYDSEMLFAPQQELDKYEDSKRVIVITKATQRSPVHLPDYMDVISVKHFNAQGRRTYLVRFIGLFSTDVYIERPRNIPLIRRKAQYVMEHARLPEDSHYGKHLRDILHQLPRDELFQSSEAELFSTAMGILALHDRQPLKLFMRRDRYGRFYSCMVYLPREHYSWQLRDRVEQELLAVCQGLGVDRRTDWLRDGMILLHFIVRTPPGTQISESVESIEQRLIDATRSWRDQLKYLLRQKFDAAVAARFADAFAPSYAEMASPAEAVEDVGNLLQLSDDQPLLARLHMRRGEGADDTTAIKLYAPTRPAGLSEALPKLTHFGVRVTRQEATEVHPAGGRPVWIQRFETIIRHRHNVSSPLQRLNFELAFMAAWNGQIEDDGLNQLVISAGLTARRVNLLRAVCKYLLQTGLPFGQNYLEQMLSDHAAIARLLVELFEARFLPGSDEAQRGRHCDALSQAIEQALDGVTSLDADRVLRAMFGVIRATLRTNYFQHDAQGGDKPWLSFKFDSSRVPELPLPRPMFEVWVYAPWMEGIHLRGGRVARGGLRWSDRMQDFRTEVLGLMKAQMVKNAIIVPVGAKGGFVVKQAVDATDRDAWLAAGIECYQTFLRGLLDVTDNRVGTEVVAPREVIRYDDDDPYLAVAADKGTATFSDLANQVAAEYDFWLGDAFASGGKAGYDHKKMGITARGAWESVKRHFLELGLDIQNQPFTCVGIGDMSGDVFGNGMLLSRQTRLVAAFDHRHIFIDPDPNPEASWAERQRLFALARSSWADYDTALISAGGGVWPRTAKTITLSARTRALLQVDTQRMTPPELIRAVLMAPVDLLWNGGIGTYVKAHTENNQDIGDRSNDAVRVNADQLGCRVVGEGGNLGFTQLARVEYALAGGRINTDAIDNAAGVHTSDREVNIKIPLNQLMREQRITREARDRLLATLTDDIAHAVLYDNYVQSEAISLLESNAARRLDNHIELIRLLEREHLLDRAVEFLPDDEALAERRTRDLGLTRPELAVLMAYAKISLYQAALHSEIVDDPFFRRDLLAYFPPELVARMPEELARHQLRREIVATLVSNSVVNRMGPAFAHLQADDHGLRYVDMLKAYATAHQIFNGDDYWQRIESMDSRLACTLQYRLMNYPIGLLKHATAWFANSHWATQPIGEAVERFARPVAQLAESLPDILPPVYLADWEKVADQLQQDGVPAELARNLANTRALGGAMDIAELAERHATALIHTAQVYYLCGARFGMLWVYGAINELTTRGKWQELARVNLRDDAYPIHRQIAGQVLAQAQSQPQEQLDAWIERNRERVALSERRLVDVQATGKYDFSTLAVAVRELRKLRRLS</sequence>
<organism evidence="7 8">
    <name type="scientific">Acidihalobacter ferrooxydans</name>
    <dbReference type="NCBI Taxonomy" id="1765967"/>
    <lineage>
        <taxon>Bacteria</taxon>
        <taxon>Pseudomonadati</taxon>
        <taxon>Pseudomonadota</taxon>
        <taxon>Gammaproteobacteria</taxon>
        <taxon>Chromatiales</taxon>
        <taxon>Ectothiorhodospiraceae</taxon>
        <taxon>Acidihalobacter</taxon>
    </lineage>
</organism>
<dbReference type="InterPro" id="IPR036291">
    <property type="entry name" value="NAD(P)-bd_dom_sf"/>
</dbReference>
<feature type="domain" description="NAD-glutamate dehydrogenase catalytic" evidence="2">
    <location>
        <begin position="709"/>
        <end position="1203"/>
    </location>
</feature>
<proteinExistence type="predicted"/>
<dbReference type="Pfam" id="PF21073">
    <property type="entry name" value="GDH_HM1"/>
    <property type="match status" value="1"/>
</dbReference>
<dbReference type="Pfam" id="PF21077">
    <property type="entry name" value="GDH_ACT3"/>
    <property type="match status" value="1"/>
</dbReference>
<feature type="domain" description="NAD-specific glutamate dehydrogenase C-terminal" evidence="3">
    <location>
        <begin position="1249"/>
        <end position="1583"/>
    </location>
</feature>
<dbReference type="GO" id="GO:0004069">
    <property type="term" value="F:L-aspartate:2-oxoglutarate aminotransferase activity"/>
    <property type="evidence" value="ECO:0007669"/>
    <property type="project" value="InterPro"/>
</dbReference>
<evidence type="ECO:0000259" key="2">
    <source>
        <dbReference type="Pfam" id="PF05088"/>
    </source>
</evidence>
<evidence type="ECO:0000259" key="6">
    <source>
        <dbReference type="Pfam" id="PF21077"/>
    </source>
</evidence>
<evidence type="ECO:0000259" key="5">
    <source>
        <dbReference type="Pfam" id="PF21076"/>
    </source>
</evidence>
<evidence type="ECO:0000256" key="1">
    <source>
        <dbReference type="ARBA" id="ARBA00023002"/>
    </source>
</evidence>
<dbReference type="InterPro" id="IPR028971">
    <property type="entry name" value="NAD-GDH_cat"/>
</dbReference>
<feature type="domain" description="NAD-glutamate dehydrogenase ACT2" evidence="5">
    <location>
        <begin position="390"/>
        <end position="478"/>
    </location>
</feature>
<dbReference type="SUPFAM" id="SSF53223">
    <property type="entry name" value="Aminoacid dehydrogenase-like, N-terminal domain"/>
    <property type="match status" value="1"/>
</dbReference>
<accession>A0A1P8UIP6</accession>
<dbReference type="Gene3D" id="3.40.50.720">
    <property type="entry name" value="NAD(P)-binding Rossmann-like Domain"/>
    <property type="match status" value="1"/>
</dbReference>
<dbReference type="InterPro" id="IPR046346">
    <property type="entry name" value="Aminoacid_DH-like_N_sf"/>
</dbReference>
<feature type="domain" description="NAD-glutamate dehydrogenase N-terminal ACT1" evidence="4">
    <location>
        <begin position="35"/>
        <end position="168"/>
    </location>
</feature>
<dbReference type="KEGG" id="afy:BW247_11720"/>
<dbReference type="PIRSF" id="PIRSF036761">
    <property type="entry name" value="GDH_Mll4104"/>
    <property type="match status" value="1"/>
</dbReference>
<evidence type="ECO:0000259" key="3">
    <source>
        <dbReference type="Pfam" id="PF21074"/>
    </source>
</evidence>
<evidence type="ECO:0000313" key="7">
    <source>
        <dbReference type="EMBL" id="APZ43674.1"/>
    </source>
</evidence>
<dbReference type="InterPro" id="IPR048381">
    <property type="entry name" value="GDH_C"/>
</dbReference>
<dbReference type="STRING" id="1765967.BW247_11720"/>
<dbReference type="PANTHER" id="PTHR43403">
    <property type="entry name" value="NAD-SPECIFIC GLUTAMATE DEHYDROGENASE"/>
    <property type="match status" value="1"/>
</dbReference>
<feature type="domain" description="NAD-glutamate dehydrogenase ACT3" evidence="6">
    <location>
        <begin position="538"/>
        <end position="598"/>
    </location>
</feature>
<dbReference type="Proteomes" id="UP000243807">
    <property type="component" value="Chromosome"/>
</dbReference>
<reference evidence="7 8" key="1">
    <citation type="submission" date="2017-01" db="EMBL/GenBank/DDBJ databases">
        <title>Draft sequence of Acidihalobacter ferrooxidans strain DSM 14175 (strain V8).</title>
        <authorList>
            <person name="Khaleque H.N."/>
            <person name="Ramsay J.P."/>
            <person name="Murphy R.J.T."/>
            <person name="Kaksonen A.H."/>
            <person name="Boxall N.J."/>
            <person name="Watkin E.L.J."/>
        </authorList>
    </citation>
    <scope>NUCLEOTIDE SEQUENCE [LARGE SCALE GENOMIC DNA]</scope>
    <source>
        <strain evidence="7 8">V8</strain>
    </source>
</reference>
<dbReference type="GO" id="GO:0004352">
    <property type="term" value="F:glutamate dehydrogenase (NAD+) activity"/>
    <property type="evidence" value="ECO:0007669"/>
    <property type="project" value="InterPro"/>
</dbReference>
<name>A0A1P8UIP6_9GAMM</name>